<accession>A0A2Z7BFL9</accession>
<evidence type="ECO:0000313" key="2">
    <source>
        <dbReference type="EMBL" id="KZV32817.1"/>
    </source>
</evidence>
<feature type="compositionally biased region" description="Basic and acidic residues" evidence="1">
    <location>
        <begin position="108"/>
        <end position="119"/>
    </location>
</feature>
<sequence length="127" mass="14278">MPTPLISVNSLQVTFESVLSMEHIGMVKMLKNLEESVLKGFLGVQCSVYEGDVIDFFANATVIAGTIVSFVANKKMEQIEEIIRVVQNVEKTEDVNSQEHPAEEEEEEHRAQEEERPAQGDEQQAQE</sequence>
<keyword evidence="3" id="KW-1185">Reference proteome</keyword>
<protein>
    <submittedName>
        <fullName evidence="2">Uncharacterized protein</fullName>
    </submittedName>
</protein>
<dbReference type="OrthoDB" id="1751168at2759"/>
<dbReference type="EMBL" id="KV006347">
    <property type="protein sequence ID" value="KZV32817.1"/>
    <property type="molecule type" value="Genomic_DNA"/>
</dbReference>
<gene>
    <name evidence="2" type="ORF">F511_24063</name>
</gene>
<dbReference type="Proteomes" id="UP000250235">
    <property type="component" value="Unassembled WGS sequence"/>
</dbReference>
<evidence type="ECO:0000313" key="3">
    <source>
        <dbReference type="Proteomes" id="UP000250235"/>
    </source>
</evidence>
<reference evidence="2 3" key="1">
    <citation type="journal article" date="2015" name="Proc. Natl. Acad. Sci. U.S.A.">
        <title>The resurrection genome of Boea hygrometrica: A blueprint for survival of dehydration.</title>
        <authorList>
            <person name="Xiao L."/>
            <person name="Yang G."/>
            <person name="Zhang L."/>
            <person name="Yang X."/>
            <person name="Zhao S."/>
            <person name="Ji Z."/>
            <person name="Zhou Q."/>
            <person name="Hu M."/>
            <person name="Wang Y."/>
            <person name="Chen M."/>
            <person name="Xu Y."/>
            <person name="Jin H."/>
            <person name="Xiao X."/>
            <person name="Hu G."/>
            <person name="Bao F."/>
            <person name="Hu Y."/>
            <person name="Wan P."/>
            <person name="Li L."/>
            <person name="Deng X."/>
            <person name="Kuang T."/>
            <person name="Xiang C."/>
            <person name="Zhu J.K."/>
            <person name="Oliver M.J."/>
            <person name="He Y."/>
        </authorList>
    </citation>
    <scope>NUCLEOTIDE SEQUENCE [LARGE SCALE GENOMIC DNA]</scope>
    <source>
        <strain evidence="3">cv. XS01</strain>
    </source>
</reference>
<organism evidence="2 3">
    <name type="scientific">Dorcoceras hygrometricum</name>
    <dbReference type="NCBI Taxonomy" id="472368"/>
    <lineage>
        <taxon>Eukaryota</taxon>
        <taxon>Viridiplantae</taxon>
        <taxon>Streptophyta</taxon>
        <taxon>Embryophyta</taxon>
        <taxon>Tracheophyta</taxon>
        <taxon>Spermatophyta</taxon>
        <taxon>Magnoliopsida</taxon>
        <taxon>eudicotyledons</taxon>
        <taxon>Gunneridae</taxon>
        <taxon>Pentapetalae</taxon>
        <taxon>asterids</taxon>
        <taxon>lamiids</taxon>
        <taxon>Lamiales</taxon>
        <taxon>Gesneriaceae</taxon>
        <taxon>Didymocarpoideae</taxon>
        <taxon>Trichosporeae</taxon>
        <taxon>Loxocarpinae</taxon>
        <taxon>Dorcoceras</taxon>
    </lineage>
</organism>
<proteinExistence type="predicted"/>
<dbReference type="AlphaFoldDB" id="A0A2Z7BFL9"/>
<name>A0A2Z7BFL9_9LAMI</name>
<evidence type="ECO:0000256" key="1">
    <source>
        <dbReference type="SAM" id="MobiDB-lite"/>
    </source>
</evidence>
<feature type="region of interest" description="Disordered" evidence="1">
    <location>
        <begin position="90"/>
        <end position="127"/>
    </location>
</feature>